<keyword evidence="5" id="KW-0677">Repeat</keyword>
<dbReference type="InterPro" id="IPR013969">
    <property type="entry name" value="Oligosacch_biosynth_Alg14"/>
</dbReference>
<keyword evidence="4" id="KW-0812">Transmembrane</keyword>
<sequence>MEKFSSILSTIQAVLEDAEEKQLKDNAIKNWLRKLKVAVYKNSGCKVAELEGLNLGGDLHIEHLERVGNPMDAKAASLIRKQDLRKLTLSWGRDAEIETQVLRSLIRCKSSFQIPPLGQLPSLHYLVLRGMDHVLYIDHNFYGGGLQGLGFLKRLQVHNRSKLNSLSKGLQCLTGLVTLTLGGCPELVALPDRVKHLNSLQYLTLSGQPTAIDASVDPIGCKFRRQIVLCHSLGEPIVIDHPKLQVLPENLQYVPALESLSISYHPELVSLPDWLGDITSLQSLHIFNCTKLTSFPWSIQRLTILQNLDIQQCPALSKRWGHTAEMINVLSALQKDRFMPRFYVAAATDNMSLQKARVLEDLLADTGDFGLYELSYMLVLIEWGKVVSAKFMQITEAGKLIILTVFYFYNLRFFANGPGTCIPLCVIAFLFKVVGIRWSSVFYVESIARVKRLSLSGLLLYKLCIADQFYVQWPQLQRKYPRAIMLVVSYADIFVLAEEMRIASDVD</sequence>
<dbReference type="GO" id="GO:0000166">
    <property type="term" value="F:nucleotide binding"/>
    <property type="evidence" value="ECO:0007669"/>
    <property type="project" value="UniProtKB-KW"/>
</dbReference>
<reference evidence="13 14" key="1">
    <citation type="journal article" date="2020" name="Mol. Plant">
        <title>The Chromosome-Based Rubber Tree Genome Provides New Insights into Spurge Genome Evolution and Rubber Biosynthesis.</title>
        <authorList>
            <person name="Liu J."/>
            <person name="Shi C."/>
            <person name="Shi C.C."/>
            <person name="Li W."/>
            <person name="Zhang Q.J."/>
            <person name="Zhang Y."/>
            <person name="Li K."/>
            <person name="Lu H.F."/>
            <person name="Shi C."/>
            <person name="Zhu S.T."/>
            <person name="Xiao Z.Y."/>
            <person name="Nan H."/>
            <person name="Yue Y."/>
            <person name="Zhu X.G."/>
            <person name="Wu Y."/>
            <person name="Hong X.N."/>
            <person name="Fan G.Y."/>
            <person name="Tong Y."/>
            <person name="Zhang D."/>
            <person name="Mao C.L."/>
            <person name="Liu Y.L."/>
            <person name="Hao S.J."/>
            <person name="Liu W.Q."/>
            <person name="Lv M.Q."/>
            <person name="Zhang H.B."/>
            <person name="Liu Y."/>
            <person name="Hu-Tang G.R."/>
            <person name="Wang J.P."/>
            <person name="Wang J.H."/>
            <person name="Sun Y.H."/>
            <person name="Ni S.B."/>
            <person name="Chen W.B."/>
            <person name="Zhang X.C."/>
            <person name="Jiao Y.N."/>
            <person name="Eichler E.E."/>
            <person name="Li G.H."/>
            <person name="Liu X."/>
            <person name="Gao L.Z."/>
        </authorList>
    </citation>
    <scope>NUCLEOTIDE SEQUENCE [LARGE SCALE GENOMIC DNA]</scope>
    <source>
        <strain evidence="14">cv. GT1</strain>
        <tissue evidence="13">Leaf</tissue>
    </source>
</reference>
<name>A0A6A6K224_HEVBR</name>
<organism evidence="13 14">
    <name type="scientific">Hevea brasiliensis</name>
    <name type="common">Para rubber tree</name>
    <name type="synonym">Siphonia brasiliensis</name>
    <dbReference type="NCBI Taxonomy" id="3981"/>
    <lineage>
        <taxon>Eukaryota</taxon>
        <taxon>Viridiplantae</taxon>
        <taxon>Streptophyta</taxon>
        <taxon>Embryophyta</taxon>
        <taxon>Tracheophyta</taxon>
        <taxon>Spermatophyta</taxon>
        <taxon>Magnoliopsida</taxon>
        <taxon>eudicotyledons</taxon>
        <taxon>Gunneridae</taxon>
        <taxon>Pentapetalae</taxon>
        <taxon>rosids</taxon>
        <taxon>fabids</taxon>
        <taxon>Malpighiales</taxon>
        <taxon>Euphorbiaceae</taxon>
        <taxon>Crotonoideae</taxon>
        <taxon>Micrandreae</taxon>
        <taxon>Hevea</taxon>
    </lineage>
</organism>
<accession>A0A6A6K224</accession>
<evidence type="ECO:0000256" key="7">
    <source>
        <dbReference type="ARBA" id="ARBA00022821"/>
    </source>
</evidence>
<feature type="domain" description="R13L1/DRL21-like LRR repeat region" evidence="12">
    <location>
        <begin position="48"/>
        <end position="99"/>
    </location>
</feature>
<dbReference type="PANTHER" id="PTHR12154:SF4">
    <property type="entry name" value="UDP-N-ACETYLGLUCOSAMINE TRANSFERASE SUBUNIT ALG14 HOMOLOG"/>
    <property type="match status" value="1"/>
</dbReference>
<evidence type="ECO:0000256" key="8">
    <source>
        <dbReference type="ARBA" id="ARBA00022824"/>
    </source>
</evidence>
<comment type="similarity">
    <text evidence="2">Belongs to the ALG14 family.</text>
</comment>
<evidence type="ECO:0000313" key="13">
    <source>
        <dbReference type="EMBL" id="KAF2282830.1"/>
    </source>
</evidence>
<dbReference type="InterPro" id="IPR056789">
    <property type="entry name" value="LRR_R13L1-DRL21"/>
</dbReference>
<protein>
    <recommendedName>
        <fullName evidence="3">UDP-N-acetylglucosamine transferase subunit ALG14</fullName>
    </recommendedName>
</protein>
<keyword evidence="6" id="KW-0547">Nucleotide-binding</keyword>
<evidence type="ECO:0000313" key="14">
    <source>
        <dbReference type="Proteomes" id="UP000467840"/>
    </source>
</evidence>
<comment type="subcellular location">
    <subcellularLocation>
        <location evidence="1">Endoplasmic reticulum membrane</location>
        <topology evidence="1">Single-pass membrane protein</topology>
    </subcellularLocation>
</comment>
<evidence type="ECO:0000256" key="1">
    <source>
        <dbReference type="ARBA" id="ARBA00004389"/>
    </source>
</evidence>
<evidence type="ECO:0000256" key="2">
    <source>
        <dbReference type="ARBA" id="ARBA00009731"/>
    </source>
</evidence>
<keyword evidence="9" id="KW-1133">Transmembrane helix</keyword>
<dbReference type="Proteomes" id="UP000467840">
    <property type="component" value="Unassembled WGS sequence"/>
</dbReference>
<evidence type="ECO:0000256" key="9">
    <source>
        <dbReference type="ARBA" id="ARBA00022989"/>
    </source>
</evidence>
<proteinExistence type="inferred from homology"/>
<dbReference type="PANTHER" id="PTHR12154">
    <property type="entry name" value="GLYCOSYL TRANSFERASE-RELATED"/>
    <property type="match status" value="1"/>
</dbReference>
<evidence type="ECO:0000256" key="5">
    <source>
        <dbReference type="ARBA" id="ARBA00022737"/>
    </source>
</evidence>
<evidence type="ECO:0000256" key="3">
    <source>
        <dbReference type="ARBA" id="ARBA00017467"/>
    </source>
</evidence>
<dbReference type="GO" id="GO:0006952">
    <property type="term" value="P:defense response"/>
    <property type="evidence" value="ECO:0007669"/>
    <property type="project" value="UniProtKB-KW"/>
</dbReference>
<dbReference type="Pfam" id="PF18052">
    <property type="entry name" value="Rx_N"/>
    <property type="match status" value="1"/>
</dbReference>
<dbReference type="GO" id="GO:0043541">
    <property type="term" value="C:UDP-N-acetylglucosamine transferase complex"/>
    <property type="evidence" value="ECO:0007669"/>
    <property type="project" value="TreeGrafter"/>
</dbReference>
<evidence type="ECO:0000259" key="12">
    <source>
        <dbReference type="Pfam" id="PF25019"/>
    </source>
</evidence>
<dbReference type="SUPFAM" id="SSF52047">
    <property type="entry name" value="RNI-like"/>
    <property type="match status" value="1"/>
</dbReference>
<dbReference type="EMBL" id="JAAGAX010000049">
    <property type="protein sequence ID" value="KAF2282830.1"/>
    <property type="molecule type" value="Genomic_DNA"/>
</dbReference>
<evidence type="ECO:0000256" key="10">
    <source>
        <dbReference type="ARBA" id="ARBA00023136"/>
    </source>
</evidence>
<evidence type="ECO:0000256" key="4">
    <source>
        <dbReference type="ARBA" id="ARBA00022692"/>
    </source>
</evidence>
<dbReference type="InterPro" id="IPR041118">
    <property type="entry name" value="Rx_N"/>
</dbReference>
<evidence type="ECO:0000256" key="6">
    <source>
        <dbReference type="ARBA" id="ARBA00022741"/>
    </source>
</evidence>
<comment type="caution">
    <text evidence="13">The sequence shown here is derived from an EMBL/GenBank/DDBJ whole genome shotgun (WGS) entry which is preliminary data.</text>
</comment>
<feature type="domain" description="Disease resistance N-terminal" evidence="11">
    <location>
        <begin position="1"/>
        <end position="41"/>
    </location>
</feature>
<dbReference type="Pfam" id="PF08660">
    <property type="entry name" value="Alg14"/>
    <property type="match status" value="1"/>
</dbReference>
<dbReference type="Gene3D" id="1.20.5.4130">
    <property type="match status" value="1"/>
</dbReference>
<evidence type="ECO:0000259" key="11">
    <source>
        <dbReference type="Pfam" id="PF18052"/>
    </source>
</evidence>
<keyword evidence="7" id="KW-0611">Plant defense</keyword>
<dbReference type="GO" id="GO:0004577">
    <property type="term" value="F:N-acetylglucosaminyldiphosphodolichol N-acetylglucosaminyltransferase activity"/>
    <property type="evidence" value="ECO:0007669"/>
    <property type="project" value="TreeGrafter"/>
</dbReference>
<keyword evidence="14" id="KW-1185">Reference proteome</keyword>
<gene>
    <name evidence="13" type="ORF">GH714_043121</name>
</gene>
<dbReference type="AlphaFoldDB" id="A0A6A6K224"/>
<keyword evidence="8" id="KW-0256">Endoplasmic reticulum</keyword>
<keyword evidence="10" id="KW-0472">Membrane</keyword>
<dbReference type="InterPro" id="IPR032675">
    <property type="entry name" value="LRR_dom_sf"/>
</dbReference>
<feature type="domain" description="R13L1/DRL21-like LRR repeat region" evidence="12">
    <location>
        <begin position="248"/>
        <end position="313"/>
    </location>
</feature>
<dbReference type="Pfam" id="PF25019">
    <property type="entry name" value="LRR_R13L1-DRL21"/>
    <property type="match status" value="2"/>
</dbReference>
<dbReference type="GO" id="GO:0006488">
    <property type="term" value="P:dolichol-linked oligosaccharide biosynthetic process"/>
    <property type="evidence" value="ECO:0007669"/>
    <property type="project" value="InterPro"/>
</dbReference>
<dbReference type="Gene3D" id="3.80.10.10">
    <property type="entry name" value="Ribonuclease Inhibitor"/>
    <property type="match status" value="2"/>
</dbReference>